<evidence type="ECO:0000256" key="2">
    <source>
        <dbReference type="ARBA" id="ARBA00010581"/>
    </source>
</evidence>
<feature type="domain" description="Heme-copper oxidase subunit III family profile" evidence="10">
    <location>
        <begin position="12"/>
        <end position="271"/>
    </location>
</feature>
<keyword evidence="8 11" id="KW-0496">Mitochondrion</keyword>
<sequence>MMQKNMKTNLYQSNPFHLVKPSPWPMYLVFGLFGFLLNLTMMMHNITDNYMMLLINVITLIYIGLLWSRDIMGEATYLGEHTSKVSEGLNMGFLLFLMTELMWFFGMFWAYFYSALTPSVEIGEIWPPMSIMPMQATDLPLFNTLMLLMSGATMTYSHHALMARNRFNSMFGLFLTMLLGFLFIICQYFEYYYCSYTLADSVYGSVFFMLTGLHGMHVMTGTLLLCLNFYRLYNYQLTSEKHTGFNTSILLWHFLDVAWLFVYIVCYYWGV</sequence>
<reference evidence="11" key="1">
    <citation type="journal article" date="2008" name="FEMS Yeast Res.">
        <title>Complete mitochondrial genome sequence of the wine yeast Candida zemplinina: intraspecies distribution of a novel group-IIB1 intron with eubacterial affiliations.</title>
        <authorList>
            <person name="Pramateftaki P.V."/>
            <person name="Kouvelis V.N."/>
            <person name="Lanaridis P."/>
            <person name="Typas M.A."/>
        </authorList>
    </citation>
    <scope>NUCLEOTIDE SEQUENCE</scope>
    <source>
        <strain evidence="11">CECT 11046</strain>
    </source>
</reference>
<dbReference type="GO" id="GO:0006123">
    <property type="term" value="P:mitochondrial electron transport, cytochrome c to oxygen"/>
    <property type="evidence" value="ECO:0007669"/>
    <property type="project" value="TreeGrafter"/>
</dbReference>
<feature type="transmembrane region" description="Helical" evidence="9">
    <location>
        <begin position="250"/>
        <end position="270"/>
    </location>
</feature>
<evidence type="ECO:0000256" key="8">
    <source>
        <dbReference type="RuleBase" id="RU003375"/>
    </source>
</evidence>
<proteinExistence type="inferred from homology"/>
<dbReference type="EMBL" id="AY445918">
    <property type="protein sequence ID" value="AAR10341.2"/>
    <property type="molecule type" value="Genomic_DNA"/>
</dbReference>
<evidence type="ECO:0000256" key="6">
    <source>
        <dbReference type="ARBA" id="ARBA00022989"/>
    </source>
</evidence>
<organism evidence="11">
    <name type="scientific">Starmerella bacillaris</name>
    <name type="common">Yeast</name>
    <name type="synonym">Candida zemplinina</name>
    <dbReference type="NCBI Taxonomy" id="1247836"/>
    <lineage>
        <taxon>Eukaryota</taxon>
        <taxon>Fungi</taxon>
        <taxon>Dikarya</taxon>
        <taxon>Ascomycota</taxon>
        <taxon>Saccharomycotina</taxon>
        <taxon>Dipodascomycetes</taxon>
        <taxon>Dipodascales</taxon>
        <taxon>Trichomonascaceae</taxon>
        <taxon>Starmerella</taxon>
    </lineage>
</organism>
<dbReference type="GO" id="GO:0016020">
    <property type="term" value="C:membrane"/>
    <property type="evidence" value="ECO:0007669"/>
    <property type="project" value="UniProtKB-SubCell"/>
</dbReference>
<keyword evidence="7 9" id="KW-0472">Membrane</keyword>
<comment type="similarity">
    <text evidence="2 8">Belongs to the cytochrome c oxidase subunit 3 family.</text>
</comment>
<name>Q6ED55_STABA</name>
<dbReference type="PANTHER" id="PTHR11403">
    <property type="entry name" value="CYTOCHROME C OXIDASE SUBUNIT III"/>
    <property type="match status" value="1"/>
</dbReference>
<evidence type="ECO:0000313" key="11">
    <source>
        <dbReference type="EMBL" id="AAR10341.2"/>
    </source>
</evidence>
<dbReference type="Gene3D" id="1.20.120.80">
    <property type="entry name" value="Cytochrome c oxidase, subunit III, four-helix bundle"/>
    <property type="match status" value="1"/>
</dbReference>
<feature type="transmembrane region" description="Helical" evidence="9">
    <location>
        <begin position="202"/>
        <end position="230"/>
    </location>
</feature>
<keyword evidence="5" id="KW-1278">Translocase</keyword>
<dbReference type="PANTHER" id="PTHR11403:SF7">
    <property type="entry name" value="CYTOCHROME C OXIDASE SUBUNIT 3"/>
    <property type="match status" value="1"/>
</dbReference>
<dbReference type="CDD" id="cd01665">
    <property type="entry name" value="Cyt_c_Oxidase_III"/>
    <property type="match status" value="1"/>
</dbReference>
<protein>
    <recommendedName>
        <fullName evidence="3 8">Cytochrome c oxidase subunit 3</fullName>
    </recommendedName>
</protein>
<evidence type="ECO:0000256" key="5">
    <source>
        <dbReference type="ARBA" id="ARBA00022967"/>
    </source>
</evidence>
<evidence type="ECO:0000259" key="10">
    <source>
        <dbReference type="PROSITE" id="PS50253"/>
    </source>
</evidence>
<feature type="transmembrane region" description="Helical" evidence="9">
    <location>
        <begin position="50"/>
        <end position="68"/>
    </location>
</feature>
<evidence type="ECO:0000256" key="1">
    <source>
        <dbReference type="ARBA" id="ARBA00004141"/>
    </source>
</evidence>
<dbReference type="InterPro" id="IPR035973">
    <property type="entry name" value="Cyt_c_oxidase_su3-like_sf"/>
</dbReference>
<dbReference type="GO" id="GO:0004129">
    <property type="term" value="F:cytochrome-c oxidase activity"/>
    <property type="evidence" value="ECO:0007669"/>
    <property type="project" value="InterPro"/>
</dbReference>
<keyword evidence="4 8" id="KW-0812">Transmembrane</keyword>
<evidence type="ECO:0000256" key="3">
    <source>
        <dbReference type="ARBA" id="ARBA00015944"/>
    </source>
</evidence>
<dbReference type="RefSeq" id="YP_052714.2">
    <property type="nucleotide sequence ID" value="NC_005972.1"/>
</dbReference>
<dbReference type="Gene3D" id="1.10.287.70">
    <property type="match status" value="1"/>
</dbReference>
<dbReference type="Pfam" id="PF00510">
    <property type="entry name" value="COX3"/>
    <property type="match status" value="1"/>
</dbReference>
<feature type="transmembrane region" description="Helical" evidence="9">
    <location>
        <begin position="170"/>
        <end position="190"/>
    </location>
</feature>
<evidence type="ECO:0000256" key="7">
    <source>
        <dbReference type="ARBA" id="ARBA00023136"/>
    </source>
</evidence>
<gene>
    <name evidence="11" type="primary">cox3</name>
</gene>
<evidence type="ECO:0000256" key="9">
    <source>
        <dbReference type="SAM" id="Phobius"/>
    </source>
</evidence>
<keyword evidence="6 9" id="KW-1133">Transmembrane helix</keyword>
<dbReference type="AlphaFoldDB" id="Q6ED55"/>
<feature type="transmembrane region" description="Helical" evidence="9">
    <location>
        <begin position="139"/>
        <end position="158"/>
    </location>
</feature>
<evidence type="ECO:0000256" key="4">
    <source>
        <dbReference type="ARBA" id="ARBA00022692"/>
    </source>
</evidence>
<dbReference type="InterPro" id="IPR000298">
    <property type="entry name" value="Cyt_c_oxidase-like_su3"/>
</dbReference>
<feature type="transmembrane region" description="Helical" evidence="9">
    <location>
        <begin position="24"/>
        <end position="44"/>
    </location>
</feature>
<geneLocation type="mitochondrion" evidence="11"/>
<dbReference type="InterPro" id="IPR013833">
    <property type="entry name" value="Cyt_c_oxidase_su3_a-hlx"/>
</dbReference>
<dbReference type="GO" id="GO:0005739">
    <property type="term" value="C:mitochondrion"/>
    <property type="evidence" value="ECO:0007669"/>
    <property type="project" value="TreeGrafter"/>
</dbReference>
<accession>Q6ED55</accession>
<feature type="transmembrane region" description="Helical" evidence="9">
    <location>
        <begin position="89"/>
        <end position="112"/>
    </location>
</feature>
<dbReference type="SUPFAM" id="SSF81452">
    <property type="entry name" value="Cytochrome c oxidase subunit III-like"/>
    <property type="match status" value="1"/>
</dbReference>
<comment type="function">
    <text evidence="8">Component of the cytochrome c oxidase, the last enzyme in the mitochondrial electron transport chain which drives oxidative phosphorylation. The respiratory chain contains 3 multisubunit complexes succinate dehydrogenase (complex II, CII), ubiquinol-cytochrome c oxidoreductase (cytochrome b-c1 complex, complex III, CIII) and cytochrome c oxidase (complex IV, CIV), that cooperate to transfer electrons derived from NADH and succinate to molecular oxygen, creating an electrochemical gradient over the inner membrane that drives transmembrane transport and the ATP synthase. Cytochrome c oxidase is the component of the respiratory chain that catalyzes the reduction of oxygen to water. Electrons originating from reduced cytochrome c in the intermembrane space (IMS) are transferred via the dinuclear copper A center (CU(A)) of subunit 2 and heme A of subunit 1 to the active site in subunit 1, a binuclear center (BNC) formed by heme A3 and copper B (CU(B)). The BNC reduces molecular oxygen to 2 water molecules using 4 electrons from cytochrome c in the IMS and 4 protons from the mitochondrial matrix.</text>
</comment>
<dbReference type="InterPro" id="IPR033945">
    <property type="entry name" value="Cyt_c_oxase_su3_dom"/>
</dbReference>
<dbReference type="InterPro" id="IPR024791">
    <property type="entry name" value="Cyt_c/ubiquinol_Oxase_su3"/>
</dbReference>
<dbReference type="GeneID" id="2886003"/>
<comment type="subcellular location">
    <subcellularLocation>
        <location evidence="1">Membrane</location>
        <topology evidence="1">Multi-pass membrane protein</topology>
    </subcellularLocation>
</comment>
<dbReference type="PROSITE" id="PS50253">
    <property type="entry name" value="COX3"/>
    <property type="match status" value="1"/>
</dbReference>